<evidence type="ECO:0000256" key="12">
    <source>
        <dbReference type="ARBA" id="ARBA00031899"/>
    </source>
</evidence>
<evidence type="ECO:0000256" key="10">
    <source>
        <dbReference type="ARBA" id="ARBA00023136"/>
    </source>
</evidence>
<proteinExistence type="inferred from homology"/>
<evidence type="ECO:0000256" key="2">
    <source>
        <dbReference type="ARBA" id="ARBA00008627"/>
    </source>
</evidence>
<evidence type="ECO:0000256" key="1">
    <source>
        <dbReference type="ARBA" id="ARBA00004651"/>
    </source>
</evidence>
<feature type="transmembrane region" description="Helical" evidence="14">
    <location>
        <begin position="412"/>
        <end position="429"/>
    </location>
</feature>
<feature type="transmembrane region" description="Helical" evidence="14">
    <location>
        <begin position="486"/>
        <end position="507"/>
    </location>
</feature>
<evidence type="ECO:0000256" key="3">
    <source>
        <dbReference type="ARBA" id="ARBA00012014"/>
    </source>
</evidence>
<reference evidence="16 17" key="1">
    <citation type="journal article" date="2023" name="Int. J. Syst. Evol. Microbiol.">
        <title>Terrisporobacter hibernicus sp. nov., isolated from bovine faeces in Northern Ireland.</title>
        <authorList>
            <person name="Mitchell M."/>
            <person name="Nguyen S.V."/>
            <person name="Connor M."/>
            <person name="Fairley D.J."/>
            <person name="Donoghue O."/>
            <person name="Marshall H."/>
            <person name="Koolman L."/>
            <person name="McMullan G."/>
            <person name="Schaffer K.E."/>
            <person name="McGrath J.W."/>
            <person name="Fanning S."/>
        </authorList>
    </citation>
    <scope>NUCLEOTIDE SEQUENCE [LARGE SCALE GENOMIC DNA]</scope>
    <source>
        <strain evidence="16 17">MCA3</strain>
    </source>
</reference>
<dbReference type="Pfam" id="PF09924">
    <property type="entry name" value="LPG_synthase_C"/>
    <property type="match status" value="1"/>
</dbReference>
<evidence type="ECO:0000256" key="9">
    <source>
        <dbReference type="ARBA" id="ARBA00023098"/>
    </source>
</evidence>
<evidence type="ECO:0000256" key="6">
    <source>
        <dbReference type="ARBA" id="ARBA00022679"/>
    </source>
</evidence>
<evidence type="ECO:0000256" key="5">
    <source>
        <dbReference type="ARBA" id="ARBA00022475"/>
    </source>
</evidence>
<sequence>MIKIKQKLKKSIKYIFILFIFTIIIKEFINVLRSFDKNLFNLYANELTLIKIMVILFMGIIAFVPLSLYDLVLKNRVGINLDNKKIYKYSWIASSISNIAGMGGSTAIYFKNNFYGEHVKDKKLLVKETSKFVALNLTGFSIVSLIYAITSFNNLKLNDWIGIMTIVISLYFPLVLVYLIYKYIKGSAEDKSRIKDYFKIILMSAIAWLGIIVLIYSIILILKVNISFTNFFPVFMVSIIIAMVSMSPGGLGSFDLTMIVGLQRLNVPVEKTLLAIFLYRVSYYIVPLIIGLVLYAREFYKNMDEEVKDIFSTILSKLAHISIVLIVLVTGSILLLSEAVPVISSNVDVVKNISYLSVIYIPNRFTVIIGFLLIVLSRLLIYKSKYVYKATLFVISALCVLIFIKGTNYSDLIYILGVLCLMLICKNQFYRESFVMGWRMVFQDMITLIFFLLLYVYTFHSSLKGKITKIAFTDYELRFSDTSYSIIYICIIGFVISILFLVFIYYINSKNKFPKLTLNDCKDDVDKILDTFGGTSVSHFIYLNDKYVYINKEKDVLMQYQTYANKIYILGNPVGNKENIFDTIQEFYELSNNYGYICVFCAIDKQILPYLHETGYQFFKLGEEATVNLKEFTLEGRKMKSVRNAISRVTKEGYSFQMVYPPFDDHFFEDLKNISDQWLDGRKEKGFSIGFFNKEYLSKEPICVVRDKENNIKGFANIMPMYDNNETLSIDLMRFSRESCNGIMDFMFVNLFEYGKEHGYSRFNMGMVPLSNVGRSKYAFLSEKIAAEVYSHGHKFYSFKGLKKYKEKYCESWDGRYLAYKKKTSLVSTMIQVILLVSKPYDKLM</sequence>
<keyword evidence="11 14" id="KW-0046">Antibiotic resistance</keyword>
<feature type="transmembrane region" description="Helical" evidence="14">
    <location>
        <begin position="318"/>
        <end position="337"/>
    </location>
</feature>
<comment type="similarity">
    <text evidence="2 14">Belongs to the LPG synthase family.</text>
</comment>
<feature type="transmembrane region" description="Helical" evidence="14">
    <location>
        <begin position="441"/>
        <end position="459"/>
    </location>
</feature>
<keyword evidence="9 14" id="KW-0443">Lipid metabolism</keyword>
<evidence type="ECO:0000256" key="14">
    <source>
        <dbReference type="RuleBase" id="RU363042"/>
    </source>
</evidence>
<keyword evidence="7 14" id="KW-0812">Transmembrane</keyword>
<feature type="transmembrane region" description="Helical" evidence="14">
    <location>
        <begin position="386"/>
        <end position="406"/>
    </location>
</feature>
<dbReference type="RefSeq" id="WP_228415549.1">
    <property type="nucleotide sequence ID" value="NZ_CP081135.1"/>
</dbReference>
<keyword evidence="8 14" id="KW-1133">Transmembrane helix</keyword>
<dbReference type="NCBIfam" id="NF033480">
    <property type="entry name" value="bifunc_MprF"/>
    <property type="match status" value="1"/>
</dbReference>
<evidence type="ECO:0000256" key="7">
    <source>
        <dbReference type="ARBA" id="ARBA00022692"/>
    </source>
</evidence>
<feature type="transmembrane region" description="Helical" evidence="14">
    <location>
        <begin position="89"/>
        <end position="110"/>
    </location>
</feature>
<dbReference type="GO" id="GO:0046677">
    <property type="term" value="P:response to antibiotic"/>
    <property type="evidence" value="ECO:0007669"/>
    <property type="project" value="UniProtKB-KW"/>
</dbReference>
<evidence type="ECO:0000313" key="17">
    <source>
        <dbReference type="Proteomes" id="UP001198983"/>
    </source>
</evidence>
<evidence type="ECO:0000313" key="16">
    <source>
        <dbReference type="EMBL" id="UEL46899.1"/>
    </source>
</evidence>
<dbReference type="GO" id="GO:0055091">
    <property type="term" value="P:phospholipid homeostasis"/>
    <property type="evidence" value="ECO:0007669"/>
    <property type="project" value="TreeGrafter"/>
</dbReference>
<keyword evidence="6 14" id="KW-0808">Transferase</keyword>
<gene>
    <name evidence="14 16" type="primary">mprF</name>
    <name evidence="16" type="ORF">JW646_14840</name>
</gene>
<dbReference type="InterPro" id="IPR024320">
    <property type="entry name" value="LPG_synthase_C"/>
</dbReference>
<dbReference type="InterPro" id="IPR016181">
    <property type="entry name" value="Acyl_CoA_acyltransferase"/>
</dbReference>
<keyword evidence="10 14" id="KW-0472">Membrane</keyword>
<evidence type="ECO:0000256" key="11">
    <source>
        <dbReference type="ARBA" id="ARBA00023251"/>
    </source>
</evidence>
<dbReference type="EC" id="2.3.2.3" evidence="3 14"/>
<dbReference type="GO" id="GO:0006629">
    <property type="term" value="P:lipid metabolic process"/>
    <property type="evidence" value="ECO:0007669"/>
    <property type="project" value="UniProtKB-KW"/>
</dbReference>
<feature type="transmembrane region" description="Helical" evidence="14">
    <location>
        <begin position="130"/>
        <end position="149"/>
    </location>
</feature>
<dbReference type="GO" id="GO:0050071">
    <property type="term" value="F:phosphatidylglycerol lysyltransferase activity"/>
    <property type="evidence" value="ECO:0007669"/>
    <property type="project" value="UniProtKB-EC"/>
</dbReference>
<feature type="transmembrane region" description="Helical" evidence="14">
    <location>
        <begin position="49"/>
        <end position="69"/>
    </location>
</feature>
<feature type="transmembrane region" description="Helical" evidence="14">
    <location>
        <begin position="201"/>
        <end position="222"/>
    </location>
</feature>
<dbReference type="InterPro" id="IPR022791">
    <property type="entry name" value="L-PG_synthase/AglD"/>
</dbReference>
<dbReference type="KEGG" id="tem:JW646_14840"/>
<accession>A0AAX2ZCB4</accession>
<evidence type="ECO:0000256" key="8">
    <source>
        <dbReference type="ARBA" id="ARBA00022989"/>
    </source>
</evidence>
<dbReference type="Proteomes" id="UP001198983">
    <property type="component" value="Chromosome"/>
</dbReference>
<dbReference type="SUPFAM" id="SSF55729">
    <property type="entry name" value="Acyl-CoA N-acyltransferases (Nat)"/>
    <property type="match status" value="1"/>
</dbReference>
<keyword evidence="5" id="KW-1003">Cell membrane</keyword>
<name>A0AAX2ZCB4_9FIRM</name>
<dbReference type="Pfam" id="PF03706">
    <property type="entry name" value="LPG_synthase_TM"/>
    <property type="match status" value="1"/>
</dbReference>
<protein>
    <recommendedName>
        <fullName evidence="4 14">Phosphatidylglycerol lysyltransferase</fullName>
        <ecNumber evidence="3 14">2.3.2.3</ecNumber>
    </recommendedName>
    <alternativeName>
        <fullName evidence="12 14">Lysylphosphatidylglycerol synthase</fullName>
    </alternativeName>
</protein>
<organism evidence="16 17">
    <name type="scientific">Terrisporobacter hibernicus</name>
    <dbReference type="NCBI Taxonomy" id="2813371"/>
    <lineage>
        <taxon>Bacteria</taxon>
        <taxon>Bacillati</taxon>
        <taxon>Bacillota</taxon>
        <taxon>Clostridia</taxon>
        <taxon>Peptostreptococcales</taxon>
        <taxon>Peptostreptococcaceae</taxon>
        <taxon>Terrisporobacter</taxon>
    </lineage>
</organism>
<evidence type="ECO:0000259" key="15">
    <source>
        <dbReference type="Pfam" id="PF09924"/>
    </source>
</evidence>
<feature type="transmembrane region" description="Helical" evidence="14">
    <location>
        <begin position="161"/>
        <end position="181"/>
    </location>
</feature>
<evidence type="ECO:0000256" key="13">
    <source>
        <dbReference type="ARBA" id="ARBA00047540"/>
    </source>
</evidence>
<keyword evidence="17" id="KW-1185">Reference proteome</keyword>
<feature type="transmembrane region" description="Helical" evidence="14">
    <location>
        <begin position="234"/>
        <end position="254"/>
    </location>
</feature>
<comment type="catalytic activity">
    <reaction evidence="13 14">
        <text>L-lysyl-tRNA(Lys) + a 1,2-diacyl-sn-glycero-3-phospho-(1'-sn-glycerol) = a 1,2-diacyl-sn-glycero-3-phospho-1'-(3'-O-L-lysyl)-sn-glycerol + tRNA(Lys)</text>
        <dbReference type="Rhea" id="RHEA:10668"/>
        <dbReference type="Rhea" id="RHEA-COMP:9696"/>
        <dbReference type="Rhea" id="RHEA-COMP:9697"/>
        <dbReference type="ChEBI" id="CHEBI:64716"/>
        <dbReference type="ChEBI" id="CHEBI:75792"/>
        <dbReference type="ChEBI" id="CHEBI:78442"/>
        <dbReference type="ChEBI" id="CHEBI:78529"/>
        <dbReference type="EC" id="2.3.2.3"/>
    </reaction>
</comment>
<feature type="transmembrane region" description="Helical" evidence="14">
    <location>
        <begin position="274"/>
        <end position="297"/>
    </location>
</feature>
<dbReference type="PANTHER" id="PTHR34697">
    <property type="entry name" value="PHOSPHATIDYLGLYCEROL LYSYLTRANSFERASE"/>
    <property type="match status" value="1"/>
</dbReference>
<dbReference type="EMBL" id="CP081135">
    <property type="protein sequence ID" value="UEL46899.1"/>
    <property type="molecule type" value="Genomic_DNA"/>
</dbReference>
<dbReference type="GO" id="GO:0005886">
    <property type="term" value="C:plasma membrane"/>
    <property type="evidence" value="ECO:0007669"/>
    <property type="project" value="UniProtKB-SubCell"/>
</dbReference>
<dbReference type="PANTHER" id="PTHR34697:SF2">
    <property type="entry name" value="PHOSPHATIDYLGLYCEROL LYSYLTRANSFERASE"/>
    <property type="match status" value="1"/>
</dbReference>
<feature type="domain" description="Phosphatidylglycerol lysyltransferase C-terminal" evidence="15">
    <location>
        <begin position="528"/>
        <end position="820"/>
    </location>
</feature>
<comment type="subcellular location">
    <subcellularLocation>
        <location evidence="1 14">Cell membrane</location>
        <topology evidence="1 14">Multi-pass membrane protein</topology>
    </subcellularLocation>
</comment>
<feature type="transmembrane region" description="Helical" evidence="14">
    <location>
        <begin position="12"/>
        <end position="29"/>
    </location>
</feature>
<feature type="transmembrane region" description="Helical" evidence="14">
    <location>
        <begin position="357"/>
        <end position="379"/>
    </location>
</feature>
<dbReference type="AlphaFoldDB" id="A0AAX2ZCB4"/>
<comment type="function">
    <text evidence="14">Catalyzes the transfer of a lysyl group from L-lysyl-tRNA(Lys) to membrane-bound phosphatidylglycerol (PG), which produces lysylphosphatidylglycerol (LPG), a major component of the bacterial membrane with a positive net charge. LPG synthesis contributes to bacterial virulence as it is involved in the resistance mechanism against cationic antimicrobial peptides (CAMP) produces by the host's immune system (defensins, cathelicidins) and by the competing microorganisms.</text>
</comment>
<dbReference type="InterPro" id="IPR051211">
    <property type="entry name" value="PG_lysyltransferase"/>
</dbReference>
<evidence type="ECO:0000256" key="4">
    <source>
        <dbReference type="ARBA" id="ARBA00021546"/>
    </source>
</evidence>